<feature type="coiled-coil region" evidence="1">
    <location>
        <begin position="50"/>
        <end position="176"/>
    </location>
</feature>
<feature type="coiled-coil region" evidence="1">
    <location>
        <begin position="202"/>
        <end position="229"/>
    </location>
</feature>
<sequence length="390" mass="45832">MKCEKKQIFGPVVVNKISGKHGRTYSENISSKNSLNKGPDVKIFCSNAQCQVVNEELTNLCQQVTDLKETVASLENIIQIKDIQLQKMQRENERLSTELKKQQRHIKNLKQQLDDERFLYQKEKDSFNNEIQRQKTRCASGASKLHQQRKEFEVVRECLEDENKSLREELNEKIETTYNLCIKFLRMKYAKDSLRQKFDQLLKEHLQVITDMMEKLDEAREELNIIVSEKFQEPLPLSKARFLQVVQRNARLVHENATLKVQIQHLTLNIERLKSCVQKPKSINVDANIIAKLAEQSKKRCSKESTKWIPIHLFENEIEKTLSFTKPSDLQNFVNYSEDVKLISKIRSNKLKGYSNTAIREVQTKDTWKSGTQSLQWMYDISQQILDKYY</sequence>
<dbReference type="AlphaFoldDB" id="A0A2A3EQF5"/>
<organism evidence="2 3">
    <name type="scientific">Apis cerana cerana</name>
    <name type="common">Oriental honeybee</name>
    <dbReference type="NCBI Taxonomy" id="94128"/>
    <lineage>
        <taxon>Eukaryota</taxon>
        <taxon>Metazoa</taxon>
        <taxon>Ecdysozoa</taxon>
        <taxon>Arthropoda</taxon>
        <taxon>Hexapoda</taxon>
        <taxon>Insecta</taxon>
        <taxon>Pterygota</taxon>
        <taxon>Neoptera</taxon>
        <taxon>Endopterygota</taxon>
        <taxon>Hymenoptera</taxon>
        <taxon>Apocrita</taxon>
        <taxon>Aculeata</taxon>
        <taxon>Apoidea</taxon>
        <taxon>Anthophila</taxon>
        <taxon>Apidae</taxon>
        <taxon>Apis</taxon>
    </lineage>
</organism>
<accession>A0A2A3EQF5</accession>
<gene>
    <name evidence="2" type="ORF">APICC_08388</name>
</gene>
<reference evidence="2 3" key="1">
    <citation type="submission" date="2014-07" db="EMBL/GenBank/DDBJ databases">
        <title>Genomic and transcriptomic analysis on Apis cerana provide comprehensive insights into honey bee biology.</title>
        <authorList>
            <person name="Diao Q."/>
            <person name="Sun L."/>
            <person name="Zheng H."/>
            <person name="Zheng H."/>
            <person name="Xu S."/>
            <person name="Wang S."/>
            <person name="Zeng Z."/>
            <person name="Hu F."/>
            <person name="Su S."/>
            <person name="Wu J."/>
        </authorList>
    </citation>
    <scope>NUCLEOTIDE SEQUENCE [LARGE SCALE GENOMIC DNA]</scope>
    <source>
        <tissue evidence="2">Pupae without intestine</tissue>
    </source>
</reference>
<dbReference type="OrthoDB" id="7600531at2759"/>
<proteinExistence type="predicted"/>
<evidence type="ECO:0000256" key="1">
    <source>
        <dbReference type="SAM" id="Coils"/>
    </source>
</evidence>
<evidence type="ECO:0000313" key="2">
    <source>
        <dbReference type="EMBL" id="PBC33369.1"/>
    </source>
</evidence>
<keyword evidence="1" id="KW-0175">Coiled coil</keyword>
<dbReference type="EMBL" id="KZ288203">
    <property type="protein sequence ID" value="PBC33369.1"/>
    <property type="molecule type" value="Genomic_DNA"/>
</dbReference>
<dbReference type="Proteomes" id="UP000242457">
    <property type="component" value="Unassembled WGS sequence"/>
</dbReference>
<name>A0A2A3EQF5_APICC</name>
<protein>
    <submittedName>
        <fullName evidence="2">Uncharacterized protein</fullName>
    </submittedName>
</protein>
<evidence type="ECO:0000313" key="3">
    <source>
        <dbReference type="Proteomes" id="UP000242457"/>
    </source>
</evidence>
<keyword evidence="3" id="KW-1185">Reference proteome</keyword>